<evidence type="ECO:0000256" key="1">
    <source>
        <dbReference type="ARBA" id="ARBA00005947"/>
    </source>
</evidence>
<protein>
    <submittedName>
        <fullName evidence="3">Histone deacetylase</fullName>
    </submittedName>
</protein>
<dbReference type="EMBL" id="BSOJ01000032">
    <property type="protein sequence ID" value="GLR27451.1"/>
    <property type="molecule type" value="Genomic_DNA"/>
</dbReference>
<comment type="similarity">
    <text evidence="1">Belongs to the histone deacetylase family.</text>
</comment>
<comment type="caution">
    <text evidence="3">The sequence shown here is derived from an EMBL/GenBank/DDBJ whole genome shotgun (WGS) entry which is preliminary data.</text>
</comment>
<feature type="domain" description="Histone deacetylase" evidence="2">
    <location>
        <begin position="20"/>
        <end position="303"/>
    </location>
</feature>
<gene>
    <name evidence="3" type="ORF">GCM10007875_25420</name>
</gene>
<evidence type="ECO:0000259" key="2">
    <source>
        <dbReference type="Pfam" id="PF00850"/>
    </source>
</evidence>
<dbReference type="PANTHER" id="PTHR10625:SF10">
    <property type="entry name" value="HISTONE DEACETYLASE HDAC1"/>
    <property type="match status" value="1"/>
</dbReference>
<dbReference type="InterPro" id="IPR023696">
    <property type="entry name" value="Ureohydrolase_dom_sf"/>
</dbReference>
<sequence length="306" mass="33205">MVTAYITHNDCVLHNTGLGHPESIHRLKAIQSRLEKAEFWPQLVHCEAPVASWSSIQAVHSAAYIAAVQALFPLRRAAMLDSDTVVSEFSLDAARRAAGANTHAVNLVMANAVENAFCAVRPPGHHATRAQSMGFCVFNNAAIAVQHAIDAYRLDRVLLVDFDVHHGNGSEDIFANDPRVLMCGIFQAPLYPYSGGLEGAPNMVNVPLDAGAGREQLKQAIENHWIDAIDAFRPQLVVVSAGFDAHESDPLADLNFTTADYGWLGRFLVQVAHEYCDGRLVSTLEGGYEVDALSESVQAYLEAMVG</sequence>
<keyword evidence="4" id="KW-1185">Reference proteome</keyword>
<dbReference type="Proteomes" id="UP001156664">
    <property type="component" value="Unassembled WGS sequence"/>
</dbReference>
<dbReference type="InterPro" id="IPR023801">
    <property type="entry name" value="His_deacetylse_dom"/>
</dbReference>
<dbReference type="PRINTS" id="PR01270">
    <property type="entry name" value="HDASUPER"/>
</dbReference>
<dbReference type="InterPro" id="IPR000286">
    <property type="entry name" value="HDACs"/>
</dbReference>
<dbReference type="CDD" id="cd11599">
    <property type="entry name" value="HDAC_classII_2"/>
    <property type="match status" value="1"/>
</dbReference>
<organism evidence="3 4">
    <name type="scientific">Limnobacter litoralis</name>
    <dbReference type="NCBI Taxonomy" id="481366"/>
    <lineage>
        <taxon>Bacteria</taxon>
        <taxon>Pseudomonadati</taxon>
        <taxon>Pseudomonadota</taxon>
        <taxon>Betaproteobacteria</taxon>
        <taxon>Burkholderiales</taxon>
        <taxon>Burkholderiaceae</taxon>
        <taxon>Limnobacter</taxon>
    </lineage>
</organism>
<dbReference type="PANTHER" id="PTHR10625">
    <property type="entry name" value="HISTONE DEACETYLASE HDAC1-RELATED"/>
    <property type="match status" value="1"/>
</dbReference>
<evidence type="ECO:0000313" key="4">
    <source>
        <dbReference type="Proteomes" id="UP001156664"/>
    </source>
</evidence>
<evidence type="ECO:0000313" key="3">
    <source>
        <dbReference type="EMBL" id="GLR27451.1"/>
    </source>
</evidence>
<dbReference type="Pfam" id="PF00850">
    <property type="entry name" value="Hist_deacetyl"/>
    <property type="match status" value="1"/>
</dbReference>
<proteinExistence type="inferred from homology"/>
<name>A0ABQ5YU62_9BURK</name>
<dbReference type="Gene3D" id="3.40.800.20">
    <property type="entry name" value="Histone deacetylase domain"/>
    <property type="match status" value="1"/>
</dbReference>
<dbReference type="InterPro" id="IPR037138">
    <property type="entry name" value="His_deacetylse_dom_sf"/>
</dbReference>
<accession>A0ABQ5YU62</accession>
<dbReference type="SUPFAM" id="SSF52768">
    <property type="entry name" value="Arginase/deacetylase"/>
    <property type="match status" value="1"/>
</dbReference>
<reference evidence="4" key="1">
    <citation type="journal article" date="2019" name="Int. J. Syst. Evol. Microbiol.">
        <title>The Global Catalogue of Microorganisms (GCM) 10K type strain sequencing project: providing services to taxonomists for standard genome sequencing and annotation.</title>
        <authorList>
            <consortium name="The Broad Institute Genomics Platform"/>
            <consortium name="The Broad Institute Genome Sequencing Center for Infectious Disease"/>
            <person name="Wu L."/>
            <person name="Ma J."/>
        </authorList>
    </citation>
    <scope>NUCLEOTIDE SEQUENCE [LARGE SCALE GENOMIC DNA]</scope>
    <source>
        <strain evidence="4">NBRC 105857</strain>
    </source>
</reference>
<dbReference type="RefSeq" id="WP_284282254.1">
    <property type="nucleotide sequence ID" value="NZ_BSOJ01000032.1"/>
</dbReference>